<dbReference type="GO" id="GO:0006298">
    <property type="term" value="P:mismatch repair"/>
    <property type="evidence" value="ECO:0007669"/>
    <property type="project" value="UniProtKB-UniRule"/>
</dbReference>
<evidence type="ECO:0000256" key="6">
    <source>
        <dbReference type="PIRNR" id="PIRNR018267"/>
    </source>
</evidence>
<keyword evidence="3 6" id="KW-0227">DNA damage</keyword>
<dbReference type="EMBL" id="WPHG01000001">
    <property type="protein sequence ID" value="MVA96664.1"/>
    <property type="molecule type" value="Genomic_DNA"/>
</dbReference>
<dbReference type="RefSeq" id="WP_156711580.1">
    <property type="nucleotide sequence ID" value="NZ_WPHG01000001.1"/>
</dbReference>
<keyword evidence="8" id="KW-1185">Reference proteome</keyword>
<dbReference type="Proteomes" id="UP000463224">
    <property type="component" value="Unassembled WGS sequence"/>
</dbReference>
<proteinExistence type="inferred from homology"/>
<comment type="similarity">
    <text evidence="6">Belongs to the vsr family.</text>
</comment>
<comment type="caution">
    <text evidence="7">The sequence shown here is derived from an EMBL/GenBank/DDBJ whole genome shotgun (WGS) entry which is preliminary data.</text>
</comment>
<evidence type="ECO:0000256" key="2">
    <source>
        <dbReference type="ARBA" id="ARBA00022759"/>
    </source>
</evidence>
<evidence type="ECO:0000256" key="1">
    <source>
        <dbReference type="ARBA" id="ARBA00022722"/>
    </source>
</evidence>
<sequence>MDTRSPEQRKRIMRAVKSKNTGPEITVRRLLHAMGYRFRLHRKDLPGKPDIVFPSRTKVIFVHGCFWHGHGCSKGRPPKSRLDYWLPKLEQNARRDRTKTEQLAAAGWDVLVVWQCELKELEELATRLQDFVDGN</sequence>
<dbReference type="CDD" id="cd00221">
    <property type="entry name" value="Vsr"/>
    <property type="match status" value="1"/>
</dbReference>
<comment type="function">
    <text evidence="6">May nick specific sequences that contain T:G mispairs resulting from m5C-deamination.</text>
</comment>
<dbReference type="InterPro" id="IPR011335">
    <property type="entry name" value="Restrct_endonuc-II-like"/>
</dbReference>
<dbReference type="PIRSF" id="PIRSF018267">
    <property type="entry name" value="VSR_endonuc"/>
    <property type="match status" value="1"/>
</dbReference>
<dbReference type="Pfam" id="PF03852">
    <property type="entry name" value="Vsr"/>
    <property type="match status" value="1"/>
</dbReference>
<name>A0A844QDF1_9HYPH</name>
<dbReference type="GO" id="GO:0016787">
    <property type="term" value="F:hydrolase activity"/>
    <property type="evidence" value="ECO:0007669"/>
    <property type="project" value="UniProtKB-KW"/>
</dbReference>
<keyword evidence="1 6" id="KW-0540">Nuclease</keyword>
<protein>
    <recommendedName>
        <fullName evidence="6">Very short patch repair endonuclease</fullName>
        <ecNumber evidence="6">3.1.-.-</ecNumber>
    </recommendedName>
</protein>
<dbReference type="EC" id="3.1.-.-" evidence="6"/>
<keyword evidence="5 6" id="KW-0234">DNA repair</keyword>
<evidence type="ECO:0000256" key="4">
    <source>
        <dbReference type="ARBA" id="ARBA00022801"/>
    </source>
</evidence>
<reference evidence="7 8" key="1">
    <citation type="submission" date="2019-12" db="EMBL/GenBank/DDBJ databases">
        <title>Nitratireductor arenosus sp. nov., Isolated from sea sand, Jeju island, South Korea.</title>
        <authorList>
            <person name="Kim W."/>
        </authorList>
    </citation>
    <scope>NUCLEOTIDE SEQUENCE [LARGE SCALE GENOMIC DNA]</scope>
    <source>
        <strain evidence="7 8">CAU 1489</strain>
    </source>
</reference>
<evidence type="ECO:0000256" key="5">
    <source>
        <dbReference type="ARBA" id="ARBA00023204"/>
    </source>
</evidence>
<dbReference type="GO" id="GO:0004519">
    <property type="term" value="F:endonuclease activity"/>
    <property type="evidence" value="ECO:0007669"/>
    <property type="project" value="UniProtKB-KW"/>
</dbReference>
<dbReference type="SUPFAM" id="SSF52980">
    <property type="entry name" value="Restriction endonuclease-like"/>
    <property type="match status" value="1"/>
</dbReference>
<evidence type="ECO:0000313" key="8">
    <source>
        <dbReference type="Proteomes" id="UP000463224"/>
    </source>
</evidence>
<keyword evidence="2 6" id="KW-0255">Endonuclease</keyword>
<gene>
    <name evidence="7" type="primary">vsr</name>
    <name evidence="7" type="ORF">GN330_05310</name>
</gene>
<dbReference type="InterPro" id="IPR004603">
    <property type="entry name" value="DNA_mismatch_endonuc_vsr"/>
</dbReference>
<evidence type="ECO:0000313" key="7">
    <source>
        <dbReference type="EMBL" id="MVA96664.1"/>
    </source>
</evidence>
<evidence type="ECO:0000256" key="3">
    <source>
        <dbReference type="ARBA" id="ARBA00022763"/>
    </source>
</evidence>
<keyword evidence="4 6" id="KW-0378">Hydrolase</keyword>
<dbReference type="AlphaFoldDB" id="A0A844QDF1"/>
<dbReference type="NCBIfam" id="TIGR00632">
    <property type="entry name" value="vsr"/>
    <property type="match status" value="1"/>
</dbReference>
<organism evidence="7 8">
    <name type="scientific">Nitratireductor arenosus</name>
    <dbReference type="NCBI Taxonomy" id="2682096"/>
    <lineage>
        <taxon>Bacteria</taxon>
        <taxon>Pseudomonadati</taxon>
        <taxon>Pseudomonadota</taxon>
        <taxon>Alphaproteobacteria</taxon>
        <taxon>Hyphomicrobiales</taxon>
        <taxon>Phyllobacteriaceae</taxon>
        <taxon>Nitratireductor</taxon>
    </lineage>
</organism>
<accession>A0A844QDF1</accession>
<dbReference type="Gene3D" id="3.40.960.10">
    <property type="entry name" value="VSR Endonuclease"/>
    <property type="match status" value="1"/>
</dbReference>